<dbReference type="InterPro" id="IPR004452">
    <property type="entry name" value="LutB/LldF"/>
</dbReference>
<name>A0A160TXT4_9ZZZZ</name>
<dbReference type="AlphaFoldDB" id="A0A160TXT4"/>
<evidence type="ECO:0000313" key="6">
    <source>
        <dbReference type="EMBL" id="CUS54884.1"/>
    </source>
</evidence>
<dbReference type="Gene3D" id="1.10.1060.10">
    <property type="entry name" value="Alpha-helical ferredoxin"/>
    <property type="match status" value="1"/>
</dbReference>
<dbReference type="PANTHER" id="PTHR47153:SF2">
    <property type="entry name" value="LACTATE UTILIZATION PROTEIN B"/>
    <property type="match status" value="1"/>
</dbReference>
<evidence type="ECO:0000256" key="1">
    <source>
        <dbReference type="ARBA" id="ARBA00022448"/>
    </source>
</evidence>
<keyword evidence="1" id="KW-0813">Transport</keyword>
<dbReference type="InterPro" id="IPR017900">
    <property type="entry name" value="4Fe4S_Fe_S_CS"/>
</dbReference>
<dbReference type="SUPFAM" id="SSF100950">
    <property type="entry name" value="NagB/RpiA/CoA transferase-like"/>
    <property type="match status" value="1"/>
</dbReference>
<dbReference type="PROSITE" id="PS00198">
    <property type="entry name" value="4FE4S_FER_1"/>
    <property type="match status" value="1"/>
</dbReference>
<sequence>MTQAATSTAVFKSKAREALSDPALQQAMDRAKGGFVGARRIAIENLAEFDSLRDTARDIKDHVLNHLDLYLERYERKTIENGGHVHWAQTAEEACQIVKKICLDADARLVAKGKSMVSEEMGLNRVLEEAGIEVAETDLGEYIIQLAGESPSHIIAPAIHKTREQITELFYKNHKRHGFSERVTRREAIVNEARSVLRSVFARADVGITGANFLIAESGANVIVTNEGNGDLSSTLPRVQIITAGIEKVIPSLDDLSTFLRILGRSATGQEMSAYTTLYSGPRREGEVEGPTEYHVVLLDNGRSAMLAGRYRSMLRCIRCGACLNHCPVYSAVGGHAYGWVYPGPMGSVLSPLMQGFEQSYDLPNACTLNGRCNDVCPVRIPLSDMLRSHRFEQYRRNLNPWLGRRLLSLWAWFVRRPRLYQGVIALPVWLMNRFGREQGALRRLPGAGGWTGSRDMAAPEKRTFQVQWQAKRDNGR</sequence>
<evidence type="ECO:0000256" key="2">
    <source>
        <dbReference type="ARBA" id="ARBA00022485"/>
    </source>
</evidence>
<dbReference type="PANTHER" id="PTHR47153">
    <property type="entry name" value="LACTATE UTILIZATION PROTEIN B"/>
    <property type="match status" value="1"/>
</dbReference>
<dbReference type="GO" id="GO:0051539">
    <property type="term" value="F:4 iron, 4 sulfur cluster binding"/>
    <property type="evidence" value="ECO:0007669"/>
    <property type="project" value="UniProtKB-KW"/>
</dbReference>
<protein>
    <submittedName>
        <fullName evidence="6">Predicted L-lactate dehydrogenase, Iron-sulfur cluster-binding subunit YkgF</fullName>
    </submittedName>
</protein>
<keyword evidence="2" id="KW-0411">Iron-sulfur</keyword>
<accession>A0A160TXT4</accession>
<dbReference type="GO" id="GO:0006089">
    <property type="term" value="P:lactate metabolic process"/>
    <property type="evidence" value="ECO:0007669"/>
    <property type="project" value="InterPro"/>
</dbReference>
<reference evidence="6" key="1">
    <citation type="submission" date="2015-10" db="EMBL/GenBank/DDBJ databases">
        <authorList>
            <person name="Gilbert D.G."/>
        </authorList>
    </citation>
    <scope>NUCLEOTIDE SEQUENCE</scope>
</reference>
<dbReference type="SUPFAM" id="SSF46548">
    <property type="entry name" value="alpha-helical ferredoxin"/>
    <property type="match status" value="1"/>
</dbReference>
<evidence type="ECO:0000256" key="3">
    <source>
        <dbReference type="ARBA" id="ARBA00022737"/>
    </source>
</evidence>
<keyword evidence="2" id="KW-0408">Iron</keyword>
<evidence type="ECO:0000256" key="4">
    <source>
        <dbReference type="ARBA" id="ARBA00022982"/>
    </source>
</evidence>
<dbReference type="InterPro" id="IPR009051">
    <property type="entry name" value="Helical_ferredxn"/>
</dbReference>
<proteinExistence type="predicted"/>
<evidence type="ECO:0000259" key="5">
    <source>
        <dbReference type="PROSITE" id="PS51379"/>
    </source>
</evidence>
<keyword evidence="3" id="KW-0677">Repeat</keyword>
<dbReference type="InterPro" id="IPR003741">
    <property type="entry name" value="LUD_dom"/>
</dbReference>
<keyword evidence="2" id="KW-0004">4Fe-4S</keyword>
<dbReference type="NCBIfam" id="TIGR00273">
    <property type="entry name" value="LutB/LldF family L-lactate oxidation iron-sulfur protein"/>
    <property type="match status" value="1"/>
</dbReference>
<dbReference type="Pfam" id="PF02589">
    <property type="entry name" value="LUD_dom"/>
    <property type="match status" value="1"/>
</dbReference>
<gene>
    <name evidence="6" type="ORF">MGWOODY_XGa1874</name>
</gene>
<dbReference type="InterPro" id="IPR037171">
    <property type="entry name" value="NagB/RpiA_transferase-like"/>
</dbReference>
<dbReference type="EMBL" id="CZRL01000106">
    <property type="protein sequence ID" value="CUS54884.1"/>
    <property type="molecule type" value="Genomic_DNA"/>
</dbReference>
<dbReference type="Gene3D" id="3.40.50.10420">
    <property type="entry name" value="NagB/RpiA/CoA transferase-like"/>
    <property type="match status" value="1"/>
</dbReference>
<organism evidence="6">
    <name type="scientific">hydrothermal vent metagenome</name>
    <dbReference type="NCBI Taxonomy" id="652676"/>
    <lineage>
        <taxon>unclassified sequences</taxon>
        <taxon>metagenomes</taxon>
        <taxon>ecological metagenomes</taxon>
    </lineage>
</organism>
<dbReference type="PROSITE" id="PS51379">
    <property type="entry name" value="4FE4S_FER_2"/>
    <property type="match status" value="1"/>
</dbReference>
<keyword evidence="2" id="KW-0479">Metal-binding</keyword>
<dbReference type="InterPro" id="IPR017896">
    <property type="entry name" value="4Fe4S_Fe-S-bd"/>
</dbReference>
<keyword evidence="4" id="KW-0249">Electron transport</keyword>
<dbReference type="Pfam" id="PF13183">
    <property type="entry name" value="Fer4_8"/>
    <property type="match status" value="1"/>
</dbReference>
<feature type="domain" description="4Fe-4S ferredoxin-type" evidence="5">
    <location>
        <begin position="308"/>
        <end position="338"/>
    </location>
</feature>
<dbReference type="InterPro" id="IPR024185">
    <property type="entry name" value="FTHF_cligase-like_sf"/>
</dbReference>